<sequence>MSYQRQAIGIIKESIKSAVFIDENARGFFQNQDELKGEREEEISIELFNNFKENGISLAIHQYKIDDEKNENLKNYLFEDRDLVLLDWNLDGNDSGQDISLQLLSDIIKRPHIHFCTIYTSESGSKIDNVFMNILSYFSGENKQFYDELYEDLEDEEEIIALKDALNYINVNRDSVDCGKKIGALFQSNRTEIKKIQEITKLSNKKCAIIKASNALNRTLAPIESHSCPSVVNFVNKTLVIDNTIISILNKDENSPADLINNISNQIIQGKTSFTQLLGLEMQSIFSKSGAFIDENILDFGKDAIIFHREKYRMDGHLHYFPEFIKEIMLEKAKLNIRNKSISLLDNIFLDNQNEGKTPSDKELIAMNVFYNSTKLKNDNKLNFGDVFRKKDSKDYFICVTALCDCLRPEKIENKFFFAKGEPIKKENALQLGDTAFVSYLSDKQIVKWTDVIPSADNLHKYSPVYIKPLQYTILNTEFEDNYITFKSINSVGEIDTFRGEYVTTIKSNYTQRIANHAFNHPIRVGVDFVKK</sequence>
<evidence type="ECO:0000259" key="1">
    <source>
        <dbReference type="Pfam" id="PF19192"/>
    </source>
</evidence>
<dbReference type="Pfam" id="PF19192">
    <property type="entry name" value="Response_reg_2"/>
    <property type="match status" value="1"/>
</dbReference>
<feature type="domain" description="Response receiver" evidence="1">
    <location>
        <begin position="14"/>
        <end position="155"/>
    </location>
</feature>
<evidence type="ECO:0000313" key="3">
    <source>
        <dbReference type="Proteomes" id="UP000478208"/>
    </source>
</evidence>
<dbReference type="Proteomes" id="UP000478208">
    <property type="component" value="Unassembled WGS sequence"/>
</dbReference>
<dbReference type="AlphaFoldDB" id="A0A6L6UCM9"/>
<protein>
    <recommendedName>
        <fullName evidence="1">Response receiver domain-containing protein</fullName>
    </recommendedName>
</protein>
<accession>A0A6L6UCM9</accession>
<proteinExistence type="predicted"/>
<evidence type="ECO:0000313" key="2">
    <source>
        <dbReference type="EMBL" id="MUU79276.1"/>
    </source>
</evidence>
<keyword evidence="3" id="KW-1185">Reference proteome</keyword>
<gene>
    <name evidence="2" type="ORF">GN138_12540</name>
</gene>
<comment type="caution">
    <text evidence="2">The sequence shown here is derived from an EMBL/GenBank/DDBJ whole genome shotgun (WGS) entry which is preliminary data.</text>
</comment>
<dbReference type="InterPro" id="IPR043834">
    <property type="entry name" value="REC"/>
</dbReference>
<dbReference type="EMBL" id="WOWS01000005">
    <property type="protein sequence ID" value="MUU79276.1"/>
    <property type="molecule type" value="Genomic_DNA"/>
</dbReference>
<dbReference type="RefSeq" id="WP_157364350.1">
    <property type="nucleotide sequence ID" value="NZ_WOWS01000005.1"/>
</dbReference>
<organism evidence="2 3">
    <name type="scientific">Winogradskyella endarachnes</name>
    <dbReference type="NCBI Taxonomy" id="2681965"/>
    <lineage>
        <taxon>Bacteria</taxon>
        <taxon>Pseudomonadati</taxon>
        <taxon>Bacteroidota</taxon>
        <taxon>Flavobacteriia</taxon>
        <taxon>Flavobacteriales</taxon>
        <taxon>Flavobacteriaceae</taxon>
        <taxon>Winogradskyella</taxon>
    </lineage>
</organism>
<reference evidence="2 3" key="1">
    <citation type="submission" date="2019-12" db="EMBL/GenBank/DDBJ databases">
        <authorList>
            <person name="Li J."/>
        </authorList>
    </citation>
    <scope>NUCLEOTIDE SEQUENCE [LARGE SCALE GENOMIC DNA]</scope>
    <source>
        <strain evidence="2 3">HL2-2</strain>
    </source>
</reference>
<name>A0A6L6UCM9_9FLAO</name>